<dbReference type="AlphaFoldDB" id="A0A316U445"/>
<evidence type="ECO:0000313" key="3">
    <source>
        <dbReference type="Proteomes" id="UP000245942"/>
    </source>
</evidence>
<name>A0A316U445_9BASI</name>
<feature type="region of interest" description="Disordered" evidence="1">
    <location>
        <begin position="557"/>
        <end position="576"/>
    </location>
</feature>
<gene>
    <name evidence="2" type="ORF">BCV69DRAFT_215499</name>
</gene>
<keyword evidence="3" id="KW-1185">Reference proteome</keyword>
<proteinExistence type="predicted"/>
<accession>A0A316U445</accession>
<feature type="compositionally biased region" description="Polar residues" evidence="1">
    <location>
        <begin position="339"/>
        <end position="353"/>
    </location>
</feature>
<feature type="region of interest" description="Disordered" evidence="1">
    <location>
        <begin position="612"/>
        <end position="651"/>
    </location>
</feature>
<evidence type="ECO:0000256" key="1">
    <source>
        <dbReference type="SAM" id="MobiDB-lite"/>
    </source>
</evidence>
<feature type="region of interest" description="Disordered" evidence="1">
    <location>
        <begin position="301"/>
        <end position="535"/>
    </location>
</feature>
<dbReference type="OrthoDB" id="3367010at2759"/>
<dbReference type="Proteomes" id="UP000245942">
    <property type="component" value="Unassembled WGS sequence"/>
</dbReference>
<dbReference type="RefSeq" id="XP_025347157.1">
    <property type="nucleotide sequence ID" value="XM_025489779.1"/>
</dbReference>
<feature type="compositionally biased region" description="Polar residues" evidence="1">
    <location>
        <begin position="484"/>
        <end position="501"/>
    </location>
</feature>
<feature type="compositionally biased region" description="Low complexity" evidence="1">
    <location>
        <begin position="104"/>
        <end position="121"/>
    </location>
</feature>
<feature type="region of interest" description="Disordered" evidence="1">
    <location>
        <begin position="1"/>
        <end position="259"/>
    </location>
</feature>
<sequence length="819" mass="86295">MKAAAAVASPVMGPGLDTPATAAVTTPGSGADRRPGSSSLSTTTTTATLPSSPTSSIQTSANAMAAQASDKPTQLQRSSSSSSRPEMKATRVASPNVIAKSDGKNTNNSSRKASSANNTTADQTTGTSPVEANDCQAADAANASQDDSSTGPGKRKRKPSTLGRPPSTITIAPSPSPAVASGSSSSACSKRDVSVGISSQKSRTSPSISGASSSEPGKLRIKVRHSAGSSLVKRPNLPSVRENTAGYDSDGGQAAPLRGEGLPYYMEAKMRAARDDGMEVDEEGDIDDVDHLAAPPLFYQRSRSGHAAIGKASSELRKSSSAATNGRKRAAQSKAPSGISATVTPLQQGQSRQLLLKPQRQVGHHRTKSMPSISSQVLPSISRCQRSSLETADLGDVSGAETTDAEDEDDFHREMMEADFDAFDSGESWMGKSGEVDTPATTPRSPQSTCDPLSDHHEAASSGKASVRSSSDPEISAVAPAMVDTSSSENNGSKTKASSKSDNAKAVKKEVDSSSTESSRDAVFAHALPPSSRRTQTHAGLLTLSLPYDETKVYTSPIGKQGMTTPTLKRSATGHGGGVRVVRIKEEDDEEDESASHQLLRLLHDSAQARLEGRSKADEHDETTSPPLSPTQALLKAGPGRENHLNLPGTASLTSSPFLSAVHHHASSVSRPGTPPAGFNLPPSIVAKEWMVRRGGQIARLCTLRMTRTATIRPPTLVPSRQKPPPPTCATHCLVCRRRWTWMTSMLPTVGMVGLLCSAPLRPGMPPWCRVDKASACASKASSHPRMAVVLSKNSRREDCRSYLAMSRKRQRRPVRRTR</sequence>
<feature type="compositionally biased region" description="Low complexity" evidence="1">
    <location>
        <begin position="37"/>
        <end position="56"/>
    </location>
</feature>
<dbReference type="GeneID" id="37011513"/>
<protein>
    <submittedName>
        <fullName evidence="2">Uncharacterized protein</fullName>
    </submittedName>
</protein>
<feature type="compositionally biased region" description="Basic and acidic residues" evidence="1">
    <location>
        <begin position="502"/>
        <end position="512"/>
    </location>
</feature>
<feature type="compositionally biased region" description="Polar residues" evidence="1">
    <location>
        <begin position="369"/>
        <end position="390"/>
    </location>
</feature>
<feature type="compositionally biased region" description="Polar residues" evidence="1">
    <location>
        <begin position="439"/>
        <end position="451"/>
    </location>
</feature>
<organism evidence="2 3">
    <name type="scientific">Pseudomicrostroma glucosiphilum</name>
    <dbReference type="NCBI Taxonomy" id="1684307"/>
    <lineage>
        <taxon>Eukaryota</taxon>
        <taxon>Fungi</taxon>
        <taxon>Dikarya</taxon>
        <taxon>Basidiomycota</taxon>
        <taxon>Ustilaginomycotina</taxon>
        <taxon>Exobasidiomycetes</taxon>
        <taxon>Microstromatales</taxon>
        <taxon>Microstromatales incertae sedis</taxon>
        <taxon>Pseudomicrostroma</taxon>
    </lineage>
</organism>
<feature type="compositionally biased region" description="Basic and acidic residues" evidence="1">
    <location>
        <begin position="612"/>
        <end position="623"/>
    </location>
</feature>
<dbReference type="EMBL" id="KZ819329">
    <property type="protein sequence ID" value="PWN19997.1"/>
    <property type="molecule type" value="Genomic_DNA"/>
</dbReference>
<reference evidence="2 3" key="1">
    <citation type="journal article" date="2018" name="Mol. Biol. Evol.">
        <title>Broad Genomic Sampling Reveals a Smut Pathogenic Ancestry of the Fungal Clade Ustilaginomycotina.</title>
        <authorList>
            <person name="Kijpornyongpan T."/>
            <person name="Mondo S.J."/>
            <person name="Barry K."/>
            <person name="Sandor L."/>
            <person name="Lee J."/>
            <person name="Lipzen A."/>
            <person name="Pangilinan J."/>
            <person name="LaButti K."/>
            <person name="Hainaut M."/>
            <person name="Henrissat B."/>
            <person name="Grigoriev I.V."/>
            <person name="Spatafora J.W."/>
            <person name="Aime M.C."/>
        </authorList>
    </citation>
    <scope>NUCLEOTIDE SEQUENCE [LARGE SCALE GENOMIC DNA]</scope>
    <source>
        <strain evidence="2 3">MCA 4718</strain>
    </source>
</reference>
<evidence type="ECO:0000313" key="2">
    <source>
        <dbReference type="EMBL" id="PWN19997.1"/>
    </source>
</evidence>
<feature type="compositionally biased region" description="Low complexity" evidence="1">
    <location>
        <begin position="202"/>
        <end position="214"/>
    </location>
</feature>
<feature type="compositionally biased region" description="Low complexity" evidence="1">
    <location>
        <begin position="460"/>
        <end position="470"/>
    </location>
</feature>
<feature type="compositionally biased region" description="Low complexity" evidence="1">
    <location>
        <begin position="165"/>
        <end position="188"/>
    </location>
</feature>
<feature type="compositionally biased region" description="Low complexity" evidence="1">
    <location>
        <begin position="132"/>
        <end position="149"/>
    </location>
</feature>